<dbReference type="InterPro" id="IPR011220">
    <property type="entry name" value="UCP028205"/>
</dbReference>
<evidence type="ECO:0000259" key="1">
    <source>
        <dbReference type="Pfam" id="PF17131"/>
    </source>
</evidence>
<dbReference type="InterPro" id="IPR052944">
    <property type="entry name" value="Sporulation_related"/>
</dbReference>
<name>G4WVN1_9BACT</name>
<evidence type="ECO:0000313" key="2">
    <source>
        <dbReference type="EMBL" id="AEQ20483.1"/>
    </source>
</evidence>
<organism evidence="2">
    <name type="scientific">uncultured bacterium CSL142</name>
    <dbReference type="NCBI Taxonomy" id="1091569"/>
    <lineage>
        <taxon>Bacteria</taxon>
        <taxon>environmental samples</taxon>
    </lineage>
</organism>
<sequence>MFILATLFVGYAYAQQTPAPAADAEAESILEKAERIRFPADGFEVQVSVSTTNQGEATDARKFRVLSKGTNKTVALLTEPASDRGQILLMNGRDFWVYLPSVSQPVRLPLSQKLSGQVANGDIARANFLGDYTPRILRTEKIDDEDYYVLELNAVDKTVTYHRVVYWVKQSNFNPYKAEFYALSGNLLKTCSFERFQQMAGRMRPSRLVLVDALRKGEQSVLEYSNMTVKDIPDRTFTKDYLKRID</sequence>
<dbReference type="Gene3D" id="2.50.20.10">
    <property type="entry name" value="Lipoprotein localisation LolA/LolB/LppX"/>
    <property type="match status" value="1"/>
</dbReference>
<reference evidence="2" key="2">
    <citation type="journal article" date="2011" name="J. Bacteriol.">
        <title>Long-chain N-acyl amino acid synthases are linked to the putative PEP-CTERM/exosortase protein-sorting system in Gram-negative bacteria.</title>
        <authorList>
            <person name="Craig J.W."/>
            <person name="Cherry M.A."/>
            <person name="Brady S.F."/>
        </authorList>
    </citation>
    <scope>NUCLEOTIDE SEQUENCE</scope>
</reference>
<dbReference type="AlphaFoldDB" id="G4WVN1"/>
<dbReference type="SUPFAM" id="SSF89392">
    <property type="entry name" value="Prokaryotic lipoproteins and lipoprotein localization factors"/>
    <property type="match status" value="1"/>
</dbReference>
<dbReference type="InterPro" id="IPR033399">
    <property type="entry name" value="TP_0789-like"/>
</dbReference>
<dbReference type="CDD" id="cd16329">
    <property type="entry name" value="LolA_like"/>
    <property type="match status" value="1"/>
</dbReference>
<dbReference type="PANTHER" id="PTHR37507">
    <property type="entry name" value="SPORULATION PROTEIN YDCC"/>
    <property type="match status" value="1"/>
</dbReference>
<dbReference type="PANTHER" id="PTHR37507:SF2">
    <property type="entry name" value="SPORULATION PROTEIN YDCC"/>
    <property type="match status" value="1"/>
</dbReference>
<proteinExistence type="predicted"/>
<dbReference type="Pfam" id="PF17131">
    <property type="entry name" value="LolA_like"/>
    <property type="match status" value="1"/>
</dbReference>
<dbReference type="PIRSF" id="PIRSF028205">
    <property type="entry name" value="UCP028205"/>
    <property type="match status" value="1"/>
</dbReference>
<dbReference type="EMBL" id="JF429411">
    <property type="protein sequence ID" value="AEQ20483.1"/>
    <property type="molecule type" value="Genomic_DNA"/>
</dbReference>
<reference evidence="2" key="1">
    <citation type="journal article" date="2007" name="J. Bacteriol.">
        <title>Cyclic AMP directly activates NasP, an N-acyl amino acid antibiotic biosynthetic enzyme cloned from an uncultured beta-proteobacterium.</title>
        <authorList>
            <person name="Clardy J."/>
            <person name="Brady S.F."/>
        </authorList>
    </citation>
    <scope>NUCLEOTIDE SEQUENCE</scope>
</reference>
<protein>
    <recommendedName>
        <fullName evidence="1">Uncharacterized protein TP-0789 domain-containing protein</fullName>
    </recommendedName>
</protein>
<feature type="domain" description="Uncharacterized protein TP-0789" evidence="1">
    <location>
        <begin position="69"/>
        <end position="244"/>
    </location>
</feature>
<accession>G4WVN1</accession>
<dbReference type="InterPro" id="IPR029046">
    <property type="entry name" value="LolA/LolB/LppX"/>
</dbReference>